<gene>
    <name evidence="1" type="ORF">CPter91_0340</name>
</gene>
<name>A0A127PY83_9BURK</name>
<proteinExistence type="predicted"/>
<accession>A0A127PY83</accession>
<evidence type="ECO:0000313" key="2">
    <source>
        <dbReference type="Proteomes" id="UP000074561"/>
    </source>
</evidence>
<reference evidence="1 2" key="1">
    <citation type="submission" date="2015-11" db="EMBL/GenBank/DDBJ databases">
        <title>Exploring the genomic traits of fungus-feeding bacterial genus Collimonas.</title>
        <authorList>
            <person name="Song C."/>
            <person name="Schmidt R."/>
            <person name="de Jager V."/>
            <person name="Krzyzanowska D."/>
            <person name="Jongedijk E."/>
            <person name="Cankar K."/>
            <person name="Beekwilder J."/>
            <person name="van Veen A."/>
            <person name="de Boer W."/>
            <person name="van Veen J.A."/>
            <person name="Garbeva P."/>
        </authorList>
    </citation>
    <scope>NUCLEOTIDE SEQUENCE [LARGE SCALE GENOMIC DNA]</scope>
    <source>
        <strain evidence="1 2">Ter91</strain>
    </source>
</reference>
<dbReference type="KEGG" id="cpra:CPter91_0340"/>
<sequence>MCQERAEISFRSCFREYAPEFQLLETLISLEDIHLAQVVTLDLLKRHPDLAGIYVWRWELPRVQLWNHDEARYR</sequence>
<dbReference type="PATRIC" id="fig|279113.9.peg.346"/>
<dbReference type="STRING" id="279113.CPter91_0340"/>
<dbReference type="Gene3D" id="3.40.50.2300">
    <property type="match status" value="1"/>
</dbReference>
<dbReference type="Proteomes" id="UP000074561">
    <property type="component" value="Chromosome"/>
</dbReference>
<dbReference type="AlphaFoldDB" id="A0A127PY83"/>
<organism evidence="1 2">
    <name type="scientific">Collimonas pratensis</name>
    <dbReference type="NCBI Taxonomy" id="279113"/>
    <lineage>
        <taxon>Bacteria</taxon>
        <taxon>Pseudomonadati</taxon>
        <taxon>Pseudomonadota</taxon>
        <taxon>Betaproteobacteria</taxon>
        <taxon>Burkholderiales</taxon>
        <taxon>Oxalobacteraceae</taxon>
        <taxon>Collimonas</taxon>
    </lineage>
</organism>
<evidence type="ECO:0000313" key="1">
    <source>
        <dbReference type="EMBL" id="AMP02739.1"/>
    </source>
</evidence>
<dbReference type="EMBL" id="CP013234">
    <property type="protein sequence ID" value="AMP02739.1"/>
    <property type="molecule type" value="Genomic_DNA"/>
</dbReference>
<protein>
    <submittedName>
        <fullName evidence="1">Putative LacI transcriptional regulator domain protein</fullName>
    </submittedName>
</protein>